<keyword evidence="3 15" id="KW-1003">Cell membrane</keyword>
<keyword evidence="4 15" id="KW-0138">CF(0)</keyword>
<feature type="transmembrane region" description="Helical" evidence="15">
    <location>
        <begin position="12"/>
        <end position="30"/>
    </location>
</feature>
<comment type="function">
    <text evidence="12">Component of the F(0) channel, it forms part of the peripheral stalk, linking F(1) to F(0). The b'-subunit is a diverged and duplicated form of b found in plants and photosynthetic bacteria.</text>
</comment>
<proteinExistence type="inferred from homology"/>
<comment type="subcellular location">
    <subcellularLocation>
        <location evidence="15">Cell membrane</location>
        <topology evidence="15">Single-pass membrane protein</topology>
    </subcellularLocation>
    <subcellularLocation>
        <location evidence="14">Endomembrane system</location>
        <topology evidence="14">Single-pass membrane protein</topology>
    </subcellularLocation>
</comment>
<dbReference type="NCBIfam" id="TIGR01144">
    <property type="entry name" value="ATP_synt_b"/>
    <property type="match status" value="1"/>
</dbReference>
<evidence type="ECO:0000256" key="14">
    <source>
        <dbReference type="ARBA" id="ARBA00037847"/>
    </source>
</evidence>
<evidence type="ECO:0000256" key="12">
    <source>
        <dbReference type="ARBA" id="ARBA00025614"/>
    </source>
</evidence>
<comment type="subunit">
    <text evidence="15">F-type ATPases have 2 components, F(1) - the catalytic core - and F(0) - the membrane proton channel. F(1) has five subunits: alpha(3), beta(3), gamma(1), delta(1), epsilon(1). F(0) has three main subunits: a(1), b(2) and c(10-14). The alpha and beta chains form an alternating ring which encloses part of the gamma chain. F(1) is attached to F(0) by a central stalk formed by the gamma and epsilon chains, while a peripheral stalk is formed by the delta and b chains.</text>
</comment>
<keyword evidence="18" id="KW-1185">Reference proteome</keyword>
<comment type="subunit">
    <text evidence="13">F-type ATPases have 2 components, F(1) - the catalytic core - and F(0) - the membrane proton channel. F(1) has five subunits: alpha(3), beta(3), gamma(1), delta(1), epsilon(1). F(0) has four main subunits: a(1), b(2) and c(10-14). The alpha and beta chains form an alternating ring which encloses part of the gamma chain. F(1) is attached to F(0) by a central stalk formed by the gamma and epsilon chains, while a peripheral stalk is formed by the delta and b chains.</text>
</comment>
<evidence type="ECO:0000256" key="13">
    <source>
        <dbReference type="ARBA" id="ARBA00026054"/>
    </source>
</evidence>
<keyword evidence="7 15" id="KW-1133">Transmembrane helix</keyword>
<evidence type="ECO:0000256" key="4">
    <source>
        <dbReference type="ARBA" id="ARBA00022547"/>
    </source>
</evidence>
<dbReference type="InterPro" id="IPR005864">
    <property type="entry name" value="ATP_synth_F0_bsu_bac"/>
</dbReference>
<dbReference type="EMBL" id="QICQ01000008">
    <property type="protein sequence ID" value="PXV82352.1"/>
    <property type="molecule type" value="Genomic_DNA"/>
</dbReference>
<evidence type="ECO:0000256" key="7">
    <source>
        <dbReference type="ARBA" id="ARBA00022989"/>
    </source>
</evidence>
<keyword evidence="2 15" id="KW-0813">Transport</keyword>
<dbReference type="Pfam" id="PF00430">
    <property type="entry name" value="ATP-synt_B"/>
    <property type="match status" value="1"/>
</dbReference>
<reference evidence="17 18" key="1">
    <citation type="submission" date="2018-04" db="EMBL/GenBank/DDBJ databases">
        <title>Active sludge and wastewater microbial communities from Klosterneuburg, Austria.</title>
        <authorList>
            <person name="Wagner M."/>
        </authorList>
    </citation>
    <scope>NUCLEOTIDE SEQUENCE [LARGE SCALE GENOMIC DNA]</scope>
    <source>
        <strain evidence="17 18">Nm 57</strain>
    </source>
</reference>
<evidence type="ECO:0000256" key="15">
    <source>
        <dbReference type="HAMAP-Rule" id="MF_01398"/>
    </source>
</evidence>
<keyword evidence="5 15" id="KW-0812">Transmembrane</keyword>
<organism evidence="17 18">
    <name type="scientific">Nitrosomonas eutropha</name>
    <dbReference type="NCBI Taxonomy" id="916"/>
    <lineage>
        <taxon>Bacteria</taxon>
        <taxon>Pseudomonadati</taxon>
        <taxon>Pseudomonadota</taxon>
        <taxon>Betaproteobacteria</taxon>
        <taxon>Nitrosomonadales</taxon>
        <taxon>Nitrosomonadaceae</taxon>
        <taxon>Nitrosomonas</taxon>
    </lineage>
</organism>
<dbReference type="Proteomes" id="UP000247780">
    <property type="component" value="Unassembled WGS sequence"/>
</dbReference>
<evidence type="ECO:0000256" key="11">
    <source>
        <dbReference type="ARBA" id="ARBA00025198"/>
    </source>
</evidence>
<name>A0ABX5M9H0_9PROT</name>
<sequence length="157" mass="17500">MNINFTLVSQAIAFSIFIWFTTKFVWPYLLRAIEERQQKIADGLAAGERGKKELELASQRSSEVLKEAKQRAGEIVIQAEKRASDIIEEAKKNARVEGEKILAGAKAEIQHEIFSARESLRQQVAGLAVQGASKILRREVNAKAHADLLASIETELK</sequence>
<evidence type="ECO:0000256" key="1">
    <source>
        <dbReference type="ARBA" id="ARBA00005513"/>
    </source>
</evidence>
<dbReference type="SUPFAM" id="SSF81573">
    <property type="entry name" value="F1F0 ATP synthase subunit B, membrane domain"/>
    <property type="match status" value="1"/>
</dbReference>
<dbReference type="HAMAP" id="MF_01398">
    <property type="entry name" value="ATP_synth_b_bprime"/>
    <property type="match status" value="1"/>
</dbReference>
<dbReference type="Gene3D" id="6.10.250.1580">
    <property type="match status" value="1"/>
</dbReference>
<dbReference type="NCBIfam" id="NF004411">
    <property type="entry name" value="PRK05759.1-2"/>
    <property type="match status" value="1"/>
</dbReference>
<comment type="caution">
    <text evidence="17">The sequence shown here is derived from an EMBL/GenBank/DDBJ whole genome shotgun (WGS) entry which is preliminary data.</text>
</comment>
<dbReference type="PANTHER" id="PTHR33445">
    <property type="entry name" value="ATP SYNTHASE SUBUNIT B', CHLOROPLASTIC"/>
    <property type="match status" value="1"/>
</dbReference>
<accession>A0ABX5M9H0</accession>
<dbReference type="CDD" id="cd06503">
    <property type="entry name" value="ATP-synt_Fo_b"/>
    <property type="match status" value="1"/>
</dbReference>
<dbReference type="RefSeq" id="WP_011633401.1">
    <property type="nucleotide sequence ID" value="NZ_FMTW01000008.1"/>
</dbReference>
<keyword evidence="6 15" id="KW-0375">Hydrogen ion transport</keyword>
<keyword evidence="8 15" id="KW-0406">Ion transport</keyword>
<evidence type="ECO:0000256" key="2">
    <source>
        <dbReference type="ARBA" id="ARBA00022448"/>
    </source>
</evidence>
<evidence type="ECO:0000256" key="3">
    <source>
        <dbReference type="ARBA" id="ARBA00022475"/>
    </source>
</evidence>
<protein>
    <recommendedName>
        <fullName evidence="15">ATP synthase subunit b</fullName>
    </recommendedName>
    <alternativeName>
        <fullName evidence="15">ATP synthase F(0) sector subunit b</fullName>
    </alternativeName>
    <alternativeName>
        <fullName evidence="15">ATPase subunit I</fullName>
    </alternativeName>
    <alternativeName>
        <fullName evidence="15">F-type ATPase subunit b</fullName>
        <shortName evidence="15">F-ATPase subunit b</shortName>
    </alternativeName>
</protein>
<dbReference type="InterPro" id="IPR028987">
    <property type="entry name" value="ATP_synth_B-like_membr_sf"/>
</dbReference>
<evidence type="ECO:0000256" key="9">
    <source>
        <dbReference type="ARBA" id="ARBA00023136"/>
    </source>
</evidence>
<dbReference type="PANTHER" id="PTHR33445:SF1">
    <property type="entry name" value="ATP SYNTHASE SUBUNIT B"/>
    <property type="match status" value="1"/>
</dbReference>
<comment type="similarity">
    <text evidence="1 15 16">Belongs to the ATPase B chain family.</text>
</comment>
<evidence type="ECO:0000313" key="18">
    <source>
        <dbReference type="Proteomes" id="UP000247780"/>
    </source>
</evidence>
<dbReference type="InterPro" id="IPR002146">
    <property type="entry name" value="ATP_synth_b/b'su_bac/chlpt"/>
</dbReference>
<evidence type="ECO:0000256" key="6">
    <source>
        <dbReference type="ARBA" id="ARBA00022781"/>
    </source>
</evidence>
<comment type="function">
    <text evidence="11 15">F(1)F(0) ATP synthase produces ATP from ADP in the presence of a proton or sodium gradient. F-type ATPases consist of two structural domains, F(1) containing the extramembraneous catalytic core and F(0) containing the membrane proton channel, linked together by a central stalk and a peripheral stalk. During catalysis, ATP synthesis in the catalytic domain of F(1) is coupled via a rotary mechanism of the central stalk subunits to proton translocation.</text>
</comment>
<evidence type="ECO:0000256" key="5">
    <source>
        <dbReference type="ARBA" id="ARBA00022692"/>
    </source>
</evidence>
<gene>
    <name evidence="15" type="primary">atpF</name>
    <name evidence="17" type="ORF">C8R14_10863</name>
</gene>
<evidence type="ECO:0000313" key="17">
    <source>
        <dbReference type="EMBL" id="PXV82352.1"/>
    </source>
</evidence>
<keyword evidence="10 15" id="KW-0066">ATP synthesis</keyword>
<evidence type="ECO:0000256" key="10">
    <source>
        <dbReference type="ARBA" id="ARBA00023310"/>
    </source>
</evidence>
<keyword evidence="9 15" id="KW-0472">Membrane</keyword>
<dbReference type="InterPro" id="IPR050059">
    <property type="entry name" value="ATP_synthase_B_chain"/>
</dbReference>
<evidence type="ECO:0000256" key="8">
    <source>
        <dbReference type="ARBA" id="ARBA00023065"/>
    </source>
</evidence>
<evidence type="ECO:0000256" key="16">
    <source>
        <dbReference type="RuleBase" id="RU003848"/>
    </source>
</evidence>